<organism evidence="1">
    <name type="scientific">marine sediment metagenome</name>
    <dbReference type="NCBI Taxonomy" id="412755"/>
    <lineage>
        <taxon>unclassified sequences</taxon>
        <taxon>metagenomes</taxon>
        <taxon>ecological metagenomes</taxon>
    </lineage>
</organism>
<reference evidence="1" key="1">
    <citation type="journal article" date="2014" name="Front. Microbiol.">
        <title>High frequency of phylogenetically diverse reductive dehalogenase-homologous genes in deep subseafloor sedimentary metagenomes.</title>
        <authorList>
            <person name="Kawai M."/>
            <person name="Futagami T."/>
            <person name="Toyoda A."/>
            <person name="Takaki Y."/>
            <person name="Nishi S."/>
            <person name="Hori S."/>
            <person name="Arai W."/>
            <person name="Tsubouchi T."/>
            <person name="Morono Y."/>
            <person name="Uchiyama I."/>
            <person name="Ito T."/>
            <person name="Fujiyama A."/>
            <person name="Inagaki F."/>
            <person name="Takami H."/>
        </authorList>
    </citation>
    <scope>NUCLEOTIDE SEQUENCE</scope>
    <source>
        <strain evidence="1">Expedition CK06-06</strain>
    </source>
</reference>
<evidence type="ECO:0000313" key="1">
    <source>
        <dbReference type="EMBL" id="GAH04299.1"/>
    </source>
</evidence>
<sequence length="37" mass="4351">YNNNNETAKPPKKINNLKKRFVTPRETNFSSTLFPIK</sequence>
<comment type="caution">
    <text evidence="1">The sequence shown here is derived from an EMBL/GenBank/DDBJ whole genome shotgun (WGS) entry which is preliminary data.</text>
</comment>
<feature type="non-terminal residue" evidence="1">
    <location>
        <position position="1"/>
    </location>
</feature>
<name>X1DGY8_9ZZZZ</name>
<dbReference type="AlphaFoldDB" id="X1DGY8"/>
<protein>
    <submittedName>
        <fullName evidence="1">Uncharacterized protein</fullName>
    </submittedName>
</protein>
<dbReference type="EMBL" id="BART01020493">
    <property type="protein sequence ID" value="GAH04299.1"/>
    <property type="molecule type" value="Genomic_DNA"/>
</dbReference>
<proteinExistence type="predicted"/>
<accession>X1DGY8</accession>
<gene>
    <name evidence="1" type="ORF">S01H4_38064</name>
</gene>